<dbReference type="Proteomes" id="UP001155901">
    <property type="component" value="Unassembled WGS sequence"/>
</dbReference>
<feature type="non-terminal residue" evidence="2">
    <location>
        <position position="1"/>
    </location>
</feature>
<reference evidence="2" key="1">
    <citation type="submission" date="2021-07" db="EMBL/GenBank/DDBJ databases">
        <title>Characterization of violacein-producing bacteria and related species.</title>
        <authorList>
            <person name="Wilson H.S."/>
            <person name="De Leon M.E."/>
        </authorList>
    </citation>
    <scope>NUCLEOTIDE SEQUENCE</scope>
    <source>
        <strain evidence="2">HSC-15S17</strain>
    </source>
</reference>
<protein>
    <submittedName>
        <fullName evidence="2">Uncharacterized protein</fullName>
    </submittedName>
</protein>
<evidence type="ECO:0000313" key="2">
    <source>
        <dbReference type="EMBL" id="MBV6325774.1"/>
    </source>
</evidence>
<sequence>HDIMLAAHQGVEVREIAGIGMGQKLPPERVANAQANAAPKVLETKPGPPPVLTKRGADILVRVEKLLDDAARTANKSTADDGKQPKPASSTSALAFPQNYAEENANASAPRKN</sequence>
<feature type="region of interest" description="Disordered" evidence="1">
    <location>
        <begin position="72"/>
        <end position="113"/>
    </location>
</feature>
<name>A0AA41HJP9_9BURK</name>
<evidence type="ECO:0000313" key="3">
    <source>
        <dbReference type="Proteomes" id="UP001155901"/>
    </source>
</evidence>
<proteinExistence type="predicted"/>
<dbReference type="AlphaFoldDB" id="A0AA41HJP9"/>
<accession>A0AA41HJP9</accession>
<evidence type="ECO:0000256" key="1">
    <source>
        <dbReference type="SAM" id="MobiDB-lite"/>
    </source>
</evidence>
<organism evidence="2 3">
    <name type="scientific">Duganella violaceipulchra</name>
    <dbReference type="NCBI Taxonomy" id="2849652"/>
    <lineage>
        <taxon>Bacteria</taxon>
        <taxon>Pseudomonadati</taxon>
        <taxon>Pseudomonadota</taxon>
        <taxon>Betaproteobacteria</taxon>
        <taxon>Burkholderiales</taxon>
        <taxon>Oxalobacteraceae</taxon>
        <taxon>Telluria group</taxon>
        <taxon>Duganella</taxon>
    </lineage>
</organism>
<dbReference type="EMBL" id="JAHTGR010000117">
    <property type="protein sequence ID" value="MBV6325774.1"/>
    <property type="molecule type" value="Genomic_DNA"/>
</dbReference>
<gene>
    <name evidence="2" type="ORF">KVP70_33230</name>
</gene>
<dbReference type="RefSeq" id="WP_217946710.1">
    <property type="nucleotide sequence ID" value="NZ_JAHTGR010000117.1"/>
</dbReference>
<comment type="caution">
    <text evidence="2">The sequence shown here is derived from an EMBL/GenBank/DDBJ whole genome shotgun (WGS) entry which is preliminary data.</text>
</comment>